<dbReference type="RefSeq" id="WP_240590992.1">
    <property type="nucleotide sequence ID" value="NZ_JAKUDL010000003.1"/>
</dbReference>
<dbReference type="Proteomes" id="UP001297581">
    <property type="component" value="Unassembled WGS sequence"/>
</dbReference>
<evidence type="ECO:0000256" key="1">
    <source>
        <dbReference type="SAM" id="Phobius"/>
    </source>
</evidence>
<reference evidence="2 3" key="1">
    <citation type="submission" date="2022-02" db="EMBL/GenBank/DDBJ databases">
        <title>The genome sequence of Shewanella sp. 3B26.</title>
        <authorList>
            <person name="Du J."/>
        </authorList>
    </citation>
    <scope>NUCLEOTIDE SEQUENCE [LARGE SCALE GENOMIC DNA]</scope>
    <source>
        <strain evidence="2 3">3B26</strain>
    </source>
</reference>
<evidence type="ECO:0000313" key="2">
    <source>
        <dbReference type="EMBL" id="MCH4294680.1"/>
    </source>
</evidence>
<feature type="transmembrane region" description="Helical" evidence="1">
    <location>
        <begin position="12"/>
        <end position="32"/>
    </location>
</feature>
<proteinExistence type="predicted"/>
<evidence type="ECO:0000313" key="3">
    <source>
        <dbReference type="Proteomes" id="UP001297581"/>
    </source>
</evidence>
<dbReference type="InterPro" id="IPR032301">
    <property type="entry name" value="DUF4844"/>
</dbReference>
<sequence>MLKLLIKLVVGFFLALLILVGLGISGAYFYIWPTFLNDQKLNVSDTVIVELANILEEKKFYPAPYEFYFGAPSENIRIDAEAKVNLALKEIIQAVKTNPKKSAVLFSIKSSLKNFQEFDSEENERALYYFERVLEILNIHSSNELFNVWRYGFPYGWFLKNA</sequence>
<comment type="caution">
    <text evidence="2">The sequence shown here is derived from an EMBL/GenBank/DDBJ whole genome shotgun (WGS) entry which is preliminary data.</text>
</comment>
<name>A0AAJ1FB25_9GAMM</name>
<gene>
    <name evidence="2" type="ORF">MJ923_10250</name>
</gene>
<keyword evidence="1" id="KW-1133">Transmembrane helix</keyword>
<dbReference type="AlphaFoldDB" id="A0AAJ1FB25"/>
<keyword evidence="3" id="KW-1185">Reference proteome</keyword>
<protein>
    <submittedName>
        <fullName evidence="2">DUF4844 domain-containing protein</fullName>
    </submittedName>
</protein>
<keyword evidence="1" id="KW-0812">Transmembrane</keyword>
<dbReference type="InterPro" id="IPR038360">
    <property type="entry name" value="DUF4844_sf"/>
</dbReference>
<accession>A0AAJ1FB25</accession>
<dbReference type="EMBL" id="JAKUDL010000003">
    <property type="protein sequence ID" value="MCH4294680.1"/>
    <property type="molecule type" value="Genomic_DNA"/>
</dbReference>
<dbReference type="Gene3D" id="1.20.1480.40">
    <property type="entry name" value="Uncharacterised protein PF16133, DUF4844"/>
    <property type="match status" value="1"/>
</dbReference>
<dbReference type="Pfam" id="PF16133">
    <property type="entry name" value="DUF4844"/>
    <property type="match status" value="1"/>
</dbReference>
<organism evidence="2 3">
    <name type="scientific">Shewanella zhuhaiensis</name>
    <dbReference type="NCBI Taxonomy" id="2919576"/>
    <lineage>
        <taxon>Bacteria</taxon>
        <taxon>Pseudomonadati</taxon>
        <taxon>Pseudomonadota</taxon>
        <taxon>Gammaproteobacteria</taxon>
        <taxon>Alteromonadales</taxon>
        <taxon>Shewanellaceae</taxon>
        <taxon>Shewanella</taxon>
    </lineage>
</organism>
<keyword evidence="1" id="KW-0472">Membrane</keyword>